<gene>
    <name evidence="2" type="ORF">Scep_012487</name>
</gene>
<evidence type="ECO:0000313" key="2">
    <source>
        <dbReference type="EMBL" id="KAK9132959.1"/>
    </source>
</evidence>
<comment type="caution">
    <text evidence="2">The sequence shown here is derived from an EMBL/GenBank/DDBJ whole genome shotgun (WGS) entry which is preliminary data.</text>
</comment>
<name>A0AAP0JF80_9MAGN</name>
<keyword evidence="3" id="KW-1185">Reference proteome</keyword>
<dbReference type="AlphaFoldDB" id="A0AAP0JF80"/>
<evidence type="ECO:0000256" key="1">
    <source>
        <dbReference type="SAM" id="MobiDB-lite"/>
    </source>
</evidence>
<protein>
    <submittedName>
        <fullName evidence="2">Uncharacterized protein</fullName>
    </submittedName>
</protein>
<proteinExistence type="predicted"/>
<feature type="compositionally biased region" description="Polar residues" evidence="1">
    <location>
        <begin position="50"/>
        <end position="59"/>
    </location>
</feature>
<sequence length="59" mass="6401">MADGVADQWHGRPSMRRSSDSRTTTRSGHGRDVSQRTSEVKPTVMAKARPQTSSSGEKG</sequence>
<accession>A0AAP0JF80</accession>
<evidence type="ECO:0000313" key="3">
    <source>
        <dbReference type="Proteomes" id="UP001419268"/>
    </source>
</evidence>
<organism evidence="2 3">
    <name type="scientific">Stephania cephalantha</name>
    <dbReference type="NCBI Taxonomy" id="152367"/>
    <lineage>
        <taxon>Eukaryota</taxon>
        <taxon>Viridiplantae</taxon>
        <taxon>Streptophyta</taxon>
        <taxon>Embryophyta</taxon>
        <taxon>Tracheophyta</taxon>
        <taxon>Spermatophyta</taxon>
        <taxon>Magnoliopsida</taxon>
        <taxon>Ranunculales</taxon>
        <taxon>Menispermaceae</taxon>
        <taxon>Menispermoideae</taxon>
        <taxon>Cissampelideae</taxon>
        <taxon>Stephania</taxon>
    </lineage>
</organism>
<dbReference type="EMBL" id="JBBNAG010000005">
    <property type="protein sequence ID" value="KAK9132959.1"/>
    <property type="molecule type" value="Genomic_DNA"/>
</dbReference>
<dbReference type="Proteomes" id="UP001419268">
    <property type="component" value="Unassembled WGS sequence"/>
</dbReference>
<feature type="region of interest" description="Disordered" evidence="1">
    <location>
        <begin position="1"/>
        <end position="59"/>
    </location>
</feature>
<reference evidence="2 3" key="1">
    <citation type="submission" date="2024-01" db="EMBL/GenBank/DDBJ databases">
        <title>Genome assemblies of Stephania.</title>
        <authorList>
            <person name="Yang L."/>
        </authorList>
    </citation>
    <scope>NUCLEOTIDE SEQUENCE [LARGE SCALE GENOMIC DNA]</scope>
    <source>
        <strain evidence="2">JXDWG</strain>
        <tissue evidence="2">Leaf</tissue>
    </source>
</reference>